<keyword evidence="3" id="KW-1185">Reference proteome</keyword>
<feature type="domain" description="Transcription regulator PadR N-terminal" evidence="1">
    <location>
        <begin position="14"/>
        <end position="55"/>
    </location>
</feature>
<dbReference type="RefSeq" id="WP_045776499.1">
    <property type="nucleotide sequence ID" value="NZ_LAJY01000407.1"/>
</dbReference>
<dbReference type="InterPro" id="IPR005149">
    <property type="entry name" value="Tscrpt_reg_PadR_N"/>
</dbReference>
<evidence type="ECO:0000313" key="2">
    <source>
        <dbReference type="EMBL" id="KJV08941.1"/>
    </source>
</evidence>
<dbReference type="SUPFAM" id="SSF46785">
    <property type="entry name" value="Winged helix' DNA-binding domain"/>
    <property type="match status" value="1"/>
</dbReference>
<dbReference type="Proteomes" id="UP000033774">
    <property type="component" value="Unassembled WGS sequence"/>
</dbReference>
<name>A0A0F3IQD7_9PROT</name>
<evidence type="ECO:0000313" key="3">
    <source>
        <dbReference type="Proteomes" id="UP000033774"/>
    </source>
</evidence>
<accession>A0A0F3IQD7</accession>
<dbReference type="Pfam" id="PF03551">
    <property type="entry name" value="PadR"/>
    <property type="match status" value="1"/>
</dbReference>
<organism evidence="2 3">
    <name type="scientific">Elstera litoralis</name>
    <dbReference type="NCBI Taxonomy" id="552518"/>
    <lineage>
        <taxon>Bacteria</taxon>
        <taxon>Pseudomonadati</taxon>
        <taxon>Pseudomonadota</taxon>
        <taxon>Alphaproteobacteria</taxon>
        <taxon>Rhodospirillales</taxon>
        <taxon>Rhodospirillaceae</taxon>
        <taxon>Elstera</taxon>
    </lineage>
</organism>
<dbReference type="Gene3D" id="1.10.10.10">
    <property type="entry name" value="Winged helix-like DNA-binding domain superfamily/Winged helix DNA-binding domain"/>
    <property type="match status" value="1"/>
</dbReference>
<dbReference type="InterPro" id="IPR036390">
    <property type="entry name" value="WH_DNA-bd_sf"/>
</dbReference>
<feature type="non-terminal residue" evidence="2">
    <location>
        <position position="55"/>
    </location>
</feature>
<comment type="caution">
    <text evidence="2">The sequence shown here is derived from an EMBL/GenBank/DDBJ whole genome shotgun (WGS) entry which is preliminary data.</text>
</comment>
<protein>
    <submittedName>
        <fullName evidence="2">PadR family transcriptional regulator</fullName>
    </submittedName>
</protein>
<evidence type="ECO:0000259" key="1">
    <source>
        <dbReference type="Pfam" id="PF03551"/>
    </source>
</evidence>
<dbReference type="EMBL" id="LAJY01000407">
    <property type="protein sequence ID" value="KJV08941.1"/>
    <property type="molecule type" value="Genomic_DNA"/>
</dbReference>
<dbReference type="InterPro" id="IPR036388">
    <property type="entry name" value="WH-like_DNA-bd_sf"/>
</dbReference>
<sequence length="55" mass="5864">MDAEMLKGHLDTILLAALRAGEAHGYAIIDTIRAGSGGTFDLPEGTIYPALHRLE</sequence>
<gene>
    <name evidence="2" type="ORF">VZ95_14540</name>
</gene>
<reference evidence="2 3" key="1">
    <citation type="submission" date="2015-03" db="EMBL/GenBank/DDBJ databases">
        <title>Draft genome sequence of Elstera litoralis.</title>
        <authorList>
            <person name="Rahalkar M.C."/>
            <person name="Dhakephalkar P.K."/>
            <person name="Pore S.D."/>
            <person name="Arora P."/>
            <person name="Kapse N.G."/>
            <person name="Pandit P.S."/>
        </authorList>
    </citation>
    <scope>NUCLEOTIDE SEQUENCE [LARGE SCALE GENOMIC DNA]</scope>
    <source>
        <strain evidence="2 3">Dia-1</strain>
    </source>
</reference>
<dbReference type="AlphaFoldDB" id="A0A0F3IQD7"/>
<proteinExistence type="predicted"/>